<dbReference type="EMBL" id="JBBUTI010000009">
    <property type="protein sequence ID" value="MEK8047448.1"/>
    <property type="molecule type" value="Genomic_DNA"/>
</dbReference>
<evidence type="ECO:0000256" key="1">
    <source>
        <dbReference type="SAM" id="Phobius"/>
    </source>
</evidence>
<evidence type="ECO:0000313" key="3">
    <source>
        <dbReference type="Proteomes" id="UP001379945"/>
    </source>
</evidence>
<gene>
    <name evidence="2" type="ORF">AACH00_13885</name>
</gene>
<keyword evidence="1" id="KW-1133">Transmembrane helix</keyword>
<dbReference type="RefSeq" id="WP_341399756.1">
    <property type="nucleotide sequence ID" value="NZ_JBBUTI010000009.1"/>
</dbReference>
<organism evidence="2 3">
    <name type="scientific">Ideonella margarita</name>
    <dbReference type="NCBI Taxonomy" id="2984191"/>
    <lineage>
        <taxon>Bacteria</taxon>
        <taxon>Pseudomonadati</taxon>
        <taxon>Pseudomonadota</taxon>
        <taxon>Betaproteobacteria</taxon>
        <taxon>Burkholderiales</taxon>
        <taxon>Sphaerotilaceae</taxon>
        <taxon>Ideonella</taxon>
    </lineage>
</organism>
<evidence type="ECO:0000313" key="2">
    <source>
        <dbReference type="EMBL" id="MEK8047448.1"/>
    </source>
</evidence>
<sequence>MDTLVQSLPVVLGLLAWVYSGVWAYLDARNRGKPPLFVALLVMVVAWPLGIVIWIVLRPEKRPPPFNLDDYRVQ</sequence>
<keyword evidence="1" id="KW-0812">Transmembrane</keyword>
<proteinExistence type="predicted"/>
<protein>
    <recommendedName>
        <fullName evidence="4">Phospholipase D-like protein</fullName>
    </recommendedName>
</protein>
<keyword evidence="3" id="KW-1185">Reference proteome</keyword>
<name>A0ABU9C6R5_9BURK</name>
<dbReference type="Proteomes" id="UP001379945">
    <property type="component" value="Unassembled WGS sequence"/>
</dbReference>
<comment type="caution">
    <text evidence="2">The sequence shown here is derived from an EMBL/GenBank/DDBJ whole genome shotgun (WGS) entry which is preliminary data.</text>
</comment>
<evidence type="ECO:0008006" key="4">
    <source>
        <dbReference type="Google" id="ProtNLM"/>
    </source>
</evidence>
<keyword evidence="1" id="KW-0472">Membrane</keyword>
<feature type="transmembrane region" description="Helical" evidence="1">
    <location>
        <begin position="36"/>
        <end position="57"/>
    </location>
</feature>
<reference evidence="2 3" key="1">
    <citation type="submission" date="2024-04" db="EMBL/GenBank/DDBJ databases">
        <title>Novel species of the genus Ideonella isolated from streams.</title>
        <authorList>
            <person name="Lu H."/>
        </authorList>
    </citation>
    <scope>NUCLEOTIDE SEQUENCE [LARGE SCALE GENOMIC DNA]</scope>
    <source>
        <strain evidence="2 3">LYT19W</strain>
    </source>
</reference>
<accession>A0ABU9C6R5</accession>